<protein>
    <submittedName>
        <fullName evidence="1">Uncharacterized protein</fullName>
    </submittedName>
</protein>
<evidence type="ECO:0000313" key="1">
    <source>
        <dbReference type="EMBL" id="MCU5778266.1"/>
    </source>
</evidence>
<organism evidence="1 2">
    <name type="scientific">Winslowiella arboricola</name>
    <dbReference type="NCBI Taxonomy" id="2978220"/>
    <lineage>
        <taxon>Bacteria</taxon>
        <taxon>Pseudomonadati</taxon>
        <taxon>Pseudomonadota</taxon>
        <taxon>Gammaproteobacteria</taxon>
        <taxon>Enterobacterales</taxon>
        <taxon>Erwiniaceae</taxon>
        <taxon>Winslowiella</taxon>
    </lineage>
</organism>
<gene>
    <name evidence="1" type="ORF">N5923_12265</name>
</gene>
<comment type="caution">
    <text evidence="1">The sequence shown here is derived from an EMBL/GenBank/DDBJ whole genome shotgun (WGS) entry which is preliminary data.</text>
</comment>
<proteinExistence type="predicted"/>
<dbReference type="Proteomes" id="UP001064262">
    <property type="component" value="Unassembled WGS sequence"/>
</dbReference>
<accession>A0A9J6PLK5</accession>
<keyword evidence="2" id="KW-1185">Reference proteome</keyword>
<dbReference type="EMBL" id="JAODIM010000041">
    <property type="protein sequence ID" value="MCU5778266.1"/>
    <property type="molecule type" value="Genomic_DNA"/>
</dbReference>
<reference evidence="1" key="1">
    <citation type="submission" date="2022-09" db="EMBL/GenBank/DDBJ databases">
        <title>Winslowiella arboricola sp. nov., isolated from bleeding cankers on broadleaf hosts.</title>
        <authorList>
            <person name="Brady C."/>
            <person name="Kaur S."/>
            <person name="Crampton B."/>
            <person name="Maddock D."/>
            <person name="Arnold D."/>
            <person name="Denman S."/>
        </authorList>
    </citation>
    <scope>NUCLEOTIDE SEQUENCE</scope>
    <source>
        <strain evidence="1">BAC 15a-03b</strain>
    </source>
</reference>
<dbReference type="AlphaFoldDB" id="A0A9J6PLK5"/>
<evidence type="ECO:0000313" key="2">
    <source>
        <dbReference type="Proteomes" id="UP001064262"/>
    </source>
</evidence>
<name>A0A9J6PLK5_9GAMM</name>
<dbReference type="RefSeq" id="WP_267142097.1">
    <property type="nucleotide sequence ID" value="NZ_JAODIL010000066.1"/>
</dbReference>
<sequence>MLFPSIKRWCCRLQQQHLQLWLNNRLQYQCSWQPQLPLTDQLAQLFANLPPAPRWRDTLEFVVDTPHLSYLLVPWSNGITRPAELRQYAALLLAQQQDEQQPMAVSFLHSGYGGNAFAALLPQTLLGELQQVAKDQRLRLHSCSTPFSNMLSSFGRQLPENALFACIGPQQSSFACRFQQQWHSVFSLHLPHSELRQQLETANRLANLPTLQRYVLHCLPDTPPGRRAAGETPP</sequence>